<dbReference type="OrthoDB" id="5785305at2"/>
<dbReference type="InterPro" id="IPR054240">
    <property type="entry name" value="DUF6967"/>
</dbReference>
<proteinExistence type="predicted"/>
<dbReference type="STRING" id="252474.B1A74_01600"/>
<name>A0A1V3A1K4_9GAMM</name>
<reference evidence="1 2" key="1">
    <citation type="submission" date="2017-02" db="EMBL/GenBank/DDBJ databases">
        <title>Genomic diversity within the haloalkaliphilic genus Thioalkalivibrio.</title>
        <authorList>
            <person name="Ahn A.-C."/>
            <person name="Meier-Kolthoff J."/>
            <person name="Overmars L."/>
            <person name="Richter M."/>
            <person name="Woyke T."/>
            <person name="Sorokin D.Y."/>
            <person name="Muyzer G."/>
        </authorList>
    </citation>
    <scope>NUCLEOTIDE SEQUENCE [LARGE SCALE GENOMIC DNA]</scope>
    <source>
        <strain evidence="1 2">HL17</strain>
    </source>
</reference>
<keyword evidence="2" id="KW-1185">Reference proteome</keyword>
<accession>A0A1V3A1K4</accession>
<dbReference type="AlphaFoldDB" id="A0A1V3A1K4"/>
<dbReference type="EMBL" id="MUZR01000005">
    <property type="protein sequence ID" value="OOC11232.1"/>
    <property type="molecule type" value="Genomic_DNA"/>
</dbReference>
<evidence type="ECO:0000313" key="2">
    <source>
        <dbReference type="Proteomes" id="UP000189177"/>
    </source>
</evidence>
<evidence type="ECO:0000313" key="1">
    <source>
        <dbReference type="EMBL" id="OOC11232.1"/>
    </source>
</evidence>
<protein>
    <submittedName>
        <fullName evidence="1">Uncharacterized protein</fullName>
    </submittedName>
</protein>
<comment type="caution">
    <text evidence="1">The sequence shown here is derived from an EMBL/GenBank/DDBJ whole genome shotgun (WGS) entry which is preliminary data.</text>
</comment>
<dbReference type="Pfam" id="PF22295">
    <property type="entry name" value="DUF6967"/>
    <property type="match status" value="1"/>
</dbReference>
<sequence length="68" mass="7706">MDSINAPFGEIVELRQILHDSGMPLLRVIIRDGERYTKIELDPATAHRWGKLMTRWAEDVVEAQGDGS</sequence>
<gene>
    <name evidence="1" type="ORF">B1A74_01600</name>
</gene>
<organism evidence="1 2">
    <name type="scientific">Thioalkalivibrio halophilus</name>
    <dbReference type="NCBI Taxonomy" id="252474"/>
    <lineage>
        <taxon>Bacteria</taxon>
        <taxon>Pseudomonadati</taxon>
        <taxon>Pseudomonadota</taxon>
        <taxon>Gammaproteobacteria</taxon>
        <taxon>Chromatiales</taxon>
        <taxon>Ectothiorhodospiraceae</taxon>
        <taxon>Thioalkalivibrio</taxon>
    </lineage>
</organism>
<dbReference type="Proteomes" id="UP000189177">
    <property type="component" value="Unassembled WGS sequence"/>
</dbReference>
<dbReference type="RefSeq" id="WP_018947116.1">
    <property type="nucleotide sequence ID" value="NZ_MUZR01000005.1"/>
</dbReference>